<dbReference type="CDD" id="cd02955">
    <property type="entry name" value="SSP411"/>
    <property type="match status" value="1"/>
</dbReference>
<sequence>MMRWFFLFFTLVSFAQEQQFKYTNSLIEEESAYLLDHAHNPINWQAWSEAALEHAQEESKLVVISIGYASCHWCHVMAEESFEDEEVAQVMNAHFISIKVDREERPDIDQVYMTALQLIKGQGGWPLNVIALPDGRPLYAGTYHTKSQWIQVLKKLNELYTSQPEKAVAFADNITKGVQQAALIEPEAEPKAFTKSDLQDALAGWKNQWDTEYGGNSGEQKFMLPASLSFLMDYAVLSKDTEALEHLERTLDAMASGGVYDHVGGGFFRYATDRKWQIPHFEKMLYDNAQLVGVYAKAYRLFKKEAYKHIAVQTLQFIENELKSESGGFKSSIRADTDEGEGAYYTWTKNQLESTLGSFKEVEENFELYPFTTENYVLGIQSSVNWTQLQNQLAKLNKTRASRPKPLTDDKVISSWNALLVTAYTEAYKAFQDEDYLKEAEQLFTYLALADAGELQHLPSAQQNGVYLEDYTYLTRAALDMYLISGEIAYAEKAGVLFKKAQDLFFEPSTGLFRYGQSKNLITPIFKTDDDVMPSPNALMTFNAFELSKISGLESYRTTAEAMLKIIKPKALQYPANYSTALRVQLGYVYPYYECVVVGNEAETRTKEIWNTYLPNVLTAFSKTGKDGPLFENRYDPEETYIYVCQETFCKLPVTVVSEALKQL</sequence>
<dbReference type="SUPFAM" id="SSF48208">
    <property type="entry name" value="Six-hairpin glycosidases"/>
    <property type="match status" value="1"/>
</dbReference>
<dbReference type="SUPFAM" id="SSF52833">
    <property type="entry name" value="Thioredoxin-like"/>
    <property type="match status" value="1"/>
</dbReference>
<evidence type="ECO:0000259" key="1">
    <source>
        <dbReference type="Pfam" id="PF03190"/>
    </source>
</evidence>
<dbReference type="RefSeq" id="WP_228231017.1">
    <property type="nucleotide sequence ID" value="NZ_JAJGMW010000021.1"/>
</dbReference>
<dbReference type="Gene3D" id="3.40.30.10">
    <property type="entry name" value="Glutaredoxin"/>
    <property type="match status" value="1"/>
</dbReference>
<feature type="domain" description="Spermatogenesis-associated protein 20-like TRX" evidence="1">
    <location>
        <begin position="23"/>
        <end position="177"/>
    </location>
</feature>
<dbReference type="InterPro" id="IPR024705">
    <property type="entry name" value="Ssp411"/>
</dbReference>
<organism evidence="2 3">
    <name type="scientific">Leeuwenhoekiella parthenopeia</name>
    <dbReference type="NCBI Taxonomy" id="2890320"/>
    <lineage>
        <taxon>Bacteria</taxon>
        <taxon>Pseudomonadati</taxon>
        <taxon>Bacteroidota</taxon>
        <taxon>Flavobacteriia</taxon>
        <taxon>Flavobacteriales</taxon>
        <taxon>Flavobacteriaceae</taxon>
        <taxon>Leeuwenhoekiella</taxon>
    </lineage>
</organism>
<gene>
    <name evidence="2" type="ORF">LLW17_14535</name>
</gene>
<dbReference type="InterPro" id="IPR012341">
    <property type="entry name" value="6hp_glycosidase-like_sf"/>
</dbReference>
<evidence type="ECO:0000313" key="2">
    <source>
        <dbReference type="EMBL" id="MCC4213945.1"/>
    </source>
</evidence>
<dbReference type="InterPro" id="IPR036249">
    <property type="entry name" value="Thioredoxin-like_sf"/>
</dbReference>
<reference evidence="2 3" key="1">
    <citation type="submission" date="2021-11" db="EMBL/GenBank/DDBJ databases">
        <title>Seasonal and diel survey of microbial diversity of the Tyrrhenian coast.</title>
        <authorList>
            <person name="Gattoni G."/>
            <person name="Corral P."/>
        </authorList>
    </citation>
    <scope>NUCLEOTIDE SEQUENCE [LARGE SCALE GENOMIC DNA]</scope>
    <source>
        <strain evidence="2 3">Mr9</strain>
    </source>
</reference>
<keyword evidence="3" id="KW-1185">Reference proteome</keyword>
<protein>
    <submittedName>
        <fullName evidence="2">Thioredoxin domain-containing protein</fullName>
    </submittedName>
</protein>
<accession>A0ABS8GVB2</accession>
<dbReference type="InterPro" id="IPR008928">
    <property type="entry name" value="6-hairpin_glycosidase_sf"/>
</dbReference>
<dbReference type="Gene3D" id="1.50.10.10">
    <property type="match status" value="1"/>
</dbReference>
<dbReference type="PANTHER" id="PTHR42899:SF1">
    <property type="entry name" value="SPERMATOGENESIS-ASSOCIATED PROTEIN 20"/>
    <property type="match status" value="1"/>
</dbReference>
<comment type="caution">
    <text evidence="2">The sequence shown here is derived from an EMBL/GenBank/DDBJ whole genome shotgun (WGS) entry which is preliminary data.</text>
</comment>
<dbReference type="PANTHER" id="PTHR42899">
    <property type="entry name" value="SPERMATOGENESIS-ASSOCIATED PROTEIN 20"/>
    <property type="match status" value="1"/>
</dbReference>
<name>A0ABS8GVB2_9FLAO</name>
<proteinExistence type="predicted"/>
<dbReference type="Proteomes" id="UP001197770">
    <property type="component" value="Unassembled WGS sequence"/>
</dbReference>
<dbReference type="Pfam" id="PF03190">
    <property type="entry name" value="Thioredox_DsbH"/>
    <property type="match status" value="1"/>
</dbReference>
<dbReference type="EMBL" id="JAJGMW010000021">
    <property type="protein sequence ID" value="MCC4213945.1"/>
    <property type="molecule type" value="Genomic_DNA"/>
</dbReference>
<dbReference type="PIRSF" id="PIRSF006402">
    <property type="entry name" value="UCP006402_thioredoxin"/>
    <property type="match status" value="1"/>
</dbReference>
<dbReference type="InterPro" id="IPR004879">
    <property type="entry name" value="Ssp411-like_TRX"/>
</dbReference>
<evidence type="ECO:0000313" key="3">
    <source>
        <dbReference type="Proteomes" id="UP001197770"/>
    </source>
</evidence>